<evidence type="ECO:0000256" key="6">
    <source>
        <dbReference type="SAM" id="Phobius"/>
    </source>
</evidence>
<dbReference type="Pfam" id="PF07730">
    <property type="entry name" value="HisKA_3"/>
    <property type="match status" value="1"/>
</dbReference>
<feature type="domain" description="Signal transduction histidine kinase subgroup 3 dimerisation and phosphoacceptor" evidence="8">
    <location>
        <begin position="183"/>
        <end position="249"/>
    </location>
</feature>
<dbReference type="SUPFAM" id="SSF55874">
    <property type="entry name" value="ATPase domain of HSP90 chaperone/DNA topoisomerase II/histidine kinase"/>
    <property type="match status" value="1"/>
</dbReference>
<feature type="domain" description="DesK/YvfT N-terminal" evidence="9">
    <location>
        <begin position="7"/>
        <end position="154"/>
    </location>
</feature>
<dbReference type="Pfam" id="PF23540">
    <property type="entry name" value="DesK_N"/>
    <property type="match status" value="1"/>
</dbReference>
<accession>A0ABT9VVM3</accession>
<sequence>MRSKLKEFQLFPKEFGFFPLLFLLYLAFPIFYMLGTSGAKQFFGFMMLAIFIISYRQLYFAVNGKTFPYWIALQLGIIVILTIGYSPFNMLMGFFPANFIGWHANKRNFRIAWLALTLVILLGFMSAMIQASQLGADMIMLGVFCLVMIFAPFATRSMYIQMELRSELDLAKKKIEELVKREERTRIARDLHDTLGHTLSLITLKSQLVEKLVTKSPEKAKLEAKEIESTSRIALKQLRELVSDMRSMTLAEELVQVEAILNAAGIEPKYKGDVELKDASQLTQNILSLCLREAVTNVVKHSQATSCLIELKKAEGEVSLVVKDNGIGALEVNHHGNGLNGIKERLSLIDGRLSLKVDQGTTVKMTVPIVIRQNQEEEQL</sequence>
<feature type="transmembrane region" description="Helical" evidence="6">
    <location>
        <begin position="42"/>
        <end position="61"/>
    </location>
</feature>
<dbReference type="Gene3D" id="1.20.5.1930">
    <property type="match status" value="1"/>
</dbReference>
<evidence type="ECO:0000256" key="3">
    <source>
        <dbReference type="ARBA" id="ARBA00022679"/>
    </source>
</evidence>
<evidence type="ECO:0000259" key="8">
    <source>
        <dbReference type="Pfam" id="PF07730"/>
    </source>
</evidence>
<organism evidence="10 11">
    <name type="scientific">Caldalkalibacillus horti</name>
    <dbReference type="NCBI Taxonomy" id="77523"/>
    <lineage>
        <taxon>Bacteria</taxon>
        <taxon>Bacillati</taxon>
        <taxon>Bacillota</taxon>
        <taxon>Bacilli</taxon>
        <taxon>Bacillales</taxon>
        <taxon>Bacillaceae</taxon>
        <taxon>Caldalkalibacillus</taxon>
    </lineage>
</organism>
<evidence type="ECO:0000313" key="10">
    <source>
        <dbReference type="EMBL" id="MDQ0165012.1"/>
    </source>
</evidence>
<dbReference type="InterPro" id="IPR056374">
    <property type="entry name" value="DesK/YvfT_N"/>
</dbReference>
<dbReference type="EC" id="2.7.13.3" evidence="2"/>
<dbReference type="InterPro" id="IPR011712">
    <property type="entry name" value="Sig_transdc_His_kin_sub3_dim/P"/>
</dbReference>
<feature type="transmembrane region" description="Helical" evidence="6">
    <location>
        <begin position="67"/>
        <end position="88"/>
    </location>
</feature>
<keyword evidence="6" id="KW-0472">Membrane</keyword>
<dbReference type="Gene3D" id="3.30.565.10">
    <property type="entry name" value="Histidine kinase-like ATPase, C-terminal domain"/>
    <property type="match status" value="1"/>
</dbReference>
<dbReference type="InterPro" id="IPR050482">
    <property type="entry name" value="Sensor_HK_TwoCompSys"/>
</dbReference>
<protein>
    <recommendedName>
        <fullName evidence="2">histidine kinase</fullName>
        <ecNumber evidence="2">2.7.13.3</ecNumber>
    </recommendedName>
</protein>
<dbReference type="EMBL" id="JAUSTY010000003">
    <property type="protein sequence ID" value="MDQ0165012.1"/>
    <property type="molecule type" value="Genomic_DNA"/>
</dbReference>
<dbReference type="PANTHER" id="PTHR24421">
    <property type="entry name" value="NITRATE/NITRITE SENSOR PROTEIN NARX-RELATED"/>
    <property type="match status" value="1"/>
</dbReference>
<dbReference type="PANTHER" id="PTHR24421:SF63">
    <property type="entry name" value="SENSOR HISTIDINE KINASE DESK"/>
    <property type="match status" value="1"/>
</dbReference>
<dbReference type="InterPro" id="IPR036890">
    <property type="entry name" value="HATPase_C_sf"/>
</dbReference>
<keyword evidence="4 10" id="KW-0418">Kinase</keyword>
<evidence type="ECO:0000259" key="9">
    <source>
        <dbReference type="Pfam" id="PF23540"/>
    </source>
</evidence>
<dbReference type="Proteomes" id="UP001235840">
    <property type="component" value="Unassembled WGS sequence"/>
</dbReference>
<dbReference type="CDD" id="cd16917">
    <property type="entry name" value="HATPase_UhpB-NarQ-NarX-like"/>
    <property type="match status" value="1"/>
</dbReference>
<dbReference type="GO" id="GO:0004673">
    <property type="term" value="F:protein histidine kinase activity"/>
    <property type="evidence" value="ECO:0007669"/>
    <property type="project" value="UniProtKB-EC"/>
</dbReference>
<evidence type="ECO:0000313" key="11">
    <source>
        <dbReference type="Proteomes" id="UP001235840"/>
    </source>
</evidence>
<evidence type="ECO:0000256" key="4">
    <source>
        <dbReference type="ARBA" id="ARBA00022777"/>
    </source>
</evidence>
<name>A0ABT9VVM3_9BACI</name>
<dbReference type="InterPro" id="IPR003594">
    <property type="entry name" value="HATPase_dom"/>
</dbReference>
<keyword evidence="3 10" id="KW-0808">Transferase</keyword>
<feature type="transmembrane region" description="Helical" evidence="6">
    <location>
        <begin position="15"/>
        <end position="35"/>
    </location>
</feature>
<dbReference type="Pfam" id="PF02518">
    <property type="entry name" value="HATPase_c"/>
    <property type="match status" value="1"/>
</dbReference>
<evidence type="ECO:0000256" key="5">
    <source>
        <dbReference type="ARBA" id="ARBA00023012"/>
    </source>
</evidence>
<keyword evidence="5" id="KW-0902">Two-component regulatory system</keyword>
<evidence type="ECO:0000256" key="2">
    <source>
        <dbReference type="ARBA" id="ARBA00012438"/>
    </source>
</evidence>
<feature type="transmembrane region" description="Helical" evidence="6">
    <location>
        <begin position="109"/>
        <end position="129"/>
    </location>
</feature>
<reference evidence="10 11" key="1">
    <citation type="submission" date="2023-07" db="EMBL/GenBank/DDBJ databases">
        <title>Genomic Encyclopedia of Type Strains, Phase IV (KMG-IV): sequencing the most valuable type-strain genomes for metagenomic binning, comparative biology and taxonomic classification.</title>
        <authorList>
            <person name="Goeker M."/>
        </authorList>
    </citation>
    <scope>NUCLEOTIDE SEQUENCE [LARGE SCALE GENOMIC DNA]</scope>
    <source>
        <strain evidence="10 11">DSM 12751</strain>
    </source>
</reference>
<keyword evidence="6" id="KW-1133">Transmembrane helix</keyword>
<comment type="catalytic activity">
    <reaction evidence="1">
        <text>ATP + protein L-histidine = ADP + protein N-phospho-L-histidine.</text>
        <dbReference type="EC" id="2.7.13.3"/>
    </reaction>
</comment>
<gene>
    <name evidence="10" type="ORF">J2S11_000912</name>
</gene>
<keyword evidence="11" id="KW-1185">Reference proteome</keyword>
<feature type="domain" description="Histidine kinase/HSP90-like ATPase" evidence="7">
    <location>
        <begin position="286"/>
        <end position="369"/>
    </location>
</feature>
<keyword evidence="6" id="KW-0812">Transmembrane</keyword>
<feature type="transmembrane region" description="Helical" evidence="6">
    <location>
        <begin position="135"/>
        <end position="155"/>
    </location>
</feature>
<proteinExistence type="predicted"/>
<evidence type="ECO:0000256" key="1">
    <source>
        <dbReference type="ARBA" id="ARBA00000085"/>
    </source>
</evidence>
<evidence type="ECO:0000259" key="7">
    <source>
        <dbReference type="Pfam" id="PF02518"/>
    </source>
</evidence>
<comment type="caution">
    <text evidence="10">The sequence shown here is derived from an EMBL/GenBank/DDBJ whole genome shotgun (WGS) entry which is preliminary data.</text>
</comment>